<reference evidence="4" key="1">
    <citation type="journal article" date="2019" name="Int. J. Syst. Evol. Microbiol.">
        <title>The Global Catalogue of Microorganisms (GCM) 10K type strain sequencing project: providing services to taxonomists for standard genome sequencing and annotation.</title>
        <authorList>
            <consortium name="The Broad Institute Genomics Platform"/>
            <consortium name="The Broad Institute Genome Sequencing Center for Infectious Disease"/>
            <person name="Wu L."/>
            <person name="Ma J."/>
        </authorList>
    </citation>
    <scope>NUCLEOTIDE SEQUENCE [LARGE SCALE GENOMIC DNA]</scope>
    <source>
        <strain evidence="4">CGMCC 1.12477</strain>
    </source>
</reference>
<keyword evidence="1" id="KW-1133">Transmembrane helix</keyword>
<keyword evidence="1" id="KW-0812">Transmembrane</keyword>
<name>A0ABW4EHP2_9RHOB</name>
<dbReference type="InterPro" id="IPR018392">
    <property type="entry name" value="LysM"/>
</dbReference>
<organism evidence="3 4">
    <name type="scientific">Lacimonas salitolerans</name>
    <dbReference type="NCBI Taxonomy" id="1323750"/>
    <lineage>
        <taxon>Bacteria</taxon>
        <taxon>Pseudomonadati</taxon>
        <taxon>Pseudomonadota</taxon>
        <taxon>Alphaproteobacteria</taxon>
        <taxon>Rhodobacterales</taxon>
        <taxon>Paracoccaceae</taxon>
        <taxon>Lacimonas</taxon>
    </lineage>
</organism>
<dbReference type="RefSeq" id="WP_379917643.1">
    <property type="nucleotide sequence ID" value="NZ_JBHUDD010000149.1"/>
</dbReference>
<evidence type="ECO:0000313" key="3">
    <source>
        <dbReference type="EMBL" id="MFD1510952.1"/>
    </source>
</evidence>
<dbReference type="SUPFAM" id="SSF54106">
    <property type="entry name" value="LysM domain"/>
    <property type="match status" value="1"/>
</dbReference>
<gene>
    <name evidence="3" type="ORF">ACFTOW_16330</name>
</gene>
<dbReference type="InterPro" id="IPR036779">
    <property type="entry name" value="LysM_dom_sf"/>
</dbReference>
<dbReference type="EMBL" id="JBHUDD010000149">
    <property type="protein sequence ID" value="MFD1510952.1"/>
    <property type="molecule type" value="Genomic_DNA"/>
</dbReference>
<dbReference type="Gene3D" id="3.10.350.10">
    <property type="entry name" value="LysM domain"/>
    <property type="match status" value="1"/>
</dbReference>
<dbReference type="CDD" id="cd00118">
    <property type="entry name" value="LysM"/>
    <property type="match status" value="1"/>
</dbReference>
<proteinExistence type="predicted"/>
<evidence type="ECO:0000313" key="4">
    <source>
        <dbReference type="Proteomes" id="UP001597186"/>
    </source>
</evidence>
<dbReference type="PANTHER" id="PTHR34700:SF8">
    <property type="entry name" value="POTASSIUM BINDING PROTEIN KBP"/>
    <property type="match status" value="1"/>
</dbReference>
<dbReference type="PANTHER" id="PTHR34700">
    <property type="entry name" value="POTASSIUM BINDING PROTEIN KBP"/>
    <property type="match status" value="1"/>
</dbReference>
<dbReference type="Proteomes" id="UP001597186">
    <property type="component" value="Unassembled WGS sequence"/>
</dbReference>
<dbReference type="Pfam" id="PF01476">
    <property type="entry name" value="LysM"/>
    <property type="match status" value="1"/>
</dbReference>
<feature type="transmembrane region" description="Helical" evidence="1">
    <location>
        <begin position="12"/>
        <end position="30"/>
    </location>
</feature>
<keyword evidence="1" id="KW-0472">Membrane</keyword>
<feature type="domain" description="LysM" evidence="2">
    <location>
        <begin position="159"/>
        <end position="208"/>
    </location>
</feature>
<dbReference type="InterPro" id="IPR052196">
    <property type="entry name" value="Bact_Kbp"/>
</dbReference>
<evidence type="ECO:0000259" key="2">
    <source>
        <dbReference type="PROSITE" id="PS51782"/>
    </source>
</evidence>
<accession>A0ABW4EHP2</accession>
<dbReference type="PROSITE" id="PS51782">
    <property type="entry name" value="LYSM"/>
    <property type="match status" value="1"/>
</dbReference>
<keyword evidence="4" id="KW-1185">Reference proteome</keyword>
<dbReference type="SMART" id="SM00257">
    <property type="entry name" value="LysM"/>
    <property type="match status" value="1"/>
</dbReference>
<sequence length="211" mass="22786">MTRVPFGPGTIRIALMAVMFVALTMALIMLQPGPDREFAAPSDRDQVSKSDMTAIDDSPPAPVVVPVQVPVAPLPQPAPLAATVPPAPRSVETPAPELRQMSWGILQQLDAATGRDTAPGDPGSLLHTIVGRAMSDGLSDTGQTEIATRLPRPEMPKDDTYVVQPNDTLLVIAQRTYGDPAAFDRIFEANRDQLTRPEDIRVGQVLRLPRR</sequence>
<comment type="caution">
    <text evidence="3">The sequence shown here is derived from an EMBL/GenBank/DDBJ whole genome shotgun (WGS) entry which is preliminary data.</text>
</comment>
<evidence type="ECO:0000256" key="1">
    <source>
        <dbReference type="SAM" id="Phobius"/>
    </source>
</evidence>
<protein>
    <submittedName>
        <fullName evidence="3">LysM peptidoglycan-binding domain-containing protein</fullName>
    </submittedName>
</protein>